<dbReference type="EMBL" id="BMLP01000001">
    <property type="protein sequence ID" value="GGO30309.1"/>
    <property type="molecule type" value="Genomic_DNA"/>
</dbReference>
<evidence type="ECO:0000313" key="2">
    <source>
        <dbReference type="Proteomes" id="UP000598196"/>
    </source>
</evidence>
<keyword evidence="2" id="KW-1185">Reference proteome</keyword>
<reference evidence="1 2" key="1">
    <citation type="journal article" date="2014" name="Int. J. Syst. Evol. Microbiol.">
        <title>Complete genome sequence of Corynebacterium casei LMG S-19264T (=DSM 44701T), isolated from a smear-ripened cheese.</title>
        <authorList>
            <consortium name="US DOE Joint Genome Institute (JGI-PGF)"/>
            <person name="Walter F."/>
            <person name="Albersmeier A."/>
            <person name="Kalinowski J."/>
            <person name="Ruckert C."/>
        </authorList>
    </citation>
    <scope>NUCLEOTIDE SEQUENCE [LARGE SCALE GENOMIC DNA]</scope>
    <source>
        <strain evidence="1 2">CGMCC 1.7029</strain>
    </source>
</reference>
<evidence type="ECO:0008006" key="3">
    <source>
        <dbReference type="Google" id="ProtNLM"/>
    </source>
</evidence>
<comment type="caution">
    <text evidence="1">The sequence shown here is derived from an EMBL/GenBank/DDBJ whole genome shotgun (WGS) entry which is preliminary data.</text>
</comment>
<dbReference type="Proteomes" id="UP000598196">
    <property type="component" value="Unassembled WGS sequence"/>
</dbReference>
<proteinExistence type="predicted"/>
<organism evidence="1 2">
    <name type="scientific">Gemmobacter aquaticus</name>
    <dbReference type="NCBI Taxonomy" id="490185"/>
    <lineage>
        <taxon>Bacteria</taxon>
        <taxon>Pseudomonadati</taxon>
        <taxon>Pseudomonadota</taxon>
        <taxon>Alphaproteobacteria</taxon>
        <taxon>Rhodobacterales</taxon>
        <taxon>Paracoccaceae</taxon>
        <taxon>Gemmobacter</taxon>
    </lineage>
</organism>
<dbReference type="AlphaFoldDB" id="A0A918DCY3"/>
<accession>A0A918DCY3</accession>
<gene>
    <name evidence="1" type="ORF">GCM10010991_15030</name>
</gene>
<protein>
    <recommendedName>
        <fullName evidence="3">HTH crp-type domain-containing protein</fullName>
    </recommendedName>
</protein>
<sequence>MLEANYPTVQYHYVQFLTEHLIDCRKTLGGDFDDLMLLAVMGQRFLQARRDRDAGDAAAAERIWMSALRLSDVTGIPRESVRRKLKGLAARGWVTQDPARGWGLAGSLDYATARIDLGDLDRRGLERLGKLMTALMPLLLDRQAPSSDAGACAMKSV</sequence>
<name>A0A918DCY3_9RHOB</name>
<evidence type="ECO:0000313" key="1">
    <source>
        <dbReference type="EMBL" id="GGO30309.1"/>
    </source>
</evidence>